<dbReference type="AlphaFoldDB" id="A0AAN6Y0K1"/>
<dbReference type="Pfam" id="PF11696">
    <property type="entry name" value="DUF3292"/>
    <property type="match status" value="1"/>
</dbReference>
<feature type="region of interest" description="Disordered" evidence="1">
    <location>
        <begin position="1"/>
        <end position="108"/>
    </location>
</feature>
<dbReference type="Proteomes" id="UP001301769">
    <property type="component" value="Unassembled WGS sequence"/>
</dbReference>
<comment type="caution">
    <text evidence="3">The sequence shown here is derived from an EMBL/GenBank/DDBJ whole genome shotgun (WGS) entry which is preliminary data.</text>
</comment>
<evidence type="ECO:0000313" key="4">
    <source>
        <dbReference type="Proteomes" id="UP001301769"/>
    </source>
</evidence>
<feature type="compositionally biased region" description="Basic and acidic residues" evidence="1">
    <location>
        <begin position="494"/>
        <end position="503"/>
    </location>
</feature>
<gene>
    <name evidence="3" type="ORF">QBC37DRAFT_322270</name>
</gene>
<accession>A0AAN6Y0K1</accession>
<feature type="region of interest" description="Disordered" evidence="1">
    <location>
        <begin position="486"/>
        <end position="514"/>
    </location>
</feature>
<evidence type="ECO:0000256" key="1">
    <source>
        <dbReference type="SAM" id="MobiDB-lite"/>
    </source>
</evidence>
<feature type="compositionally biased region" description="Basic and acidic residues" evidence="1">
    <location>
        <begin position="89"/>
        <end position="108"/>
    </location>
</feature>
<dbReference type="PANTHER" id="PTHR38694:SF1">
    <property type="entry name" value="PEROXIN DOMAIN-CONTAINING PROTEIN"/>
    <property type="match status" value="1"/>
</dbReference>
<dbReference type="PANTHER" id="PTHR38694">
    <property type="entry name" value="CONSERVED EXPRESSED PROTEIN"/>
    <property type="match status" value="1"/>
</dbReference>
<name>A0AAN6Y0K1_9PEZI</name>
<proteinExistence type="predicted"/>
<feature type="transmembrane region" description="Helical" evidence="2">
    <location>
        <begin position="361"/>
        <end position="382"/>
    </location>
</feature>
<keyword evidence="2" id="KW-0812">Transmembrane</keyword>
<organism evidence="3 4">
    <name type="scientific">Rhypophila decipiens</name>
    <dbReference type="NCBI Taxonomy" id="261697"/>
    <lineage>
        <taxon>Eukaryota</taxon>
        <taxon>Fungi</taxon>
        <taxon>Dikarya</taxon>
        <taxon>Ascomycota</taxon>
        <taxon>Pezizomycotina</taxon>
        <taxon>Sordariomycetes</taxon>
        <taxon>Sordariomycetidae</taxon>
        <taxon>Sordariales</taxon>
        <taxon>Naviculisporaceae</taxon>
        <taxon>Rhypophila</taxon>
    </lineage>
</organism>
<feature type="transmembrane region" description="Helical" evidence="2">
    <location>
        <begin position="201"/>
        <end position="222"/>
    </location>
</feature>
<sequence length="680" mass="74918">MAPDTHNSPPTLSHKLANDTVTNNDATTTATDLDNNHLGTQHDPSTHSRRNRETQDNGQVKDLGWHEVGDSANLPEPLLAKKGLAPDPDGNKDTDDDVDHDHENNDEKLAPVVTNEELFTLLRRFNKNINHVKCTHTTPPSNFDLEIPPDETFTVFKFRTRLEQLYMTIGVGLVSAYKHLVRLRSWQEWRRTSSFLYIYAMAWYFDALLSTLFSMLLVLAVYPPSRGILFPHAPPALISETGDLKKPMTNVLASDSLTGAPESHPGEAIEQEAHSFVNAIVELAMGLATGESPEKLANIKDKTGGDFTETEHDKTKKPVSDVVWEEALPVMHLIGVMADFWERAGNVLDPRWPFGEAGKRFRLVLGGLLGVLILGGLVVPGWLIVKGLGFAVGFLLFGDPVIRAVAGRLDRAYPVWREYLSLKTTLLKGVPTNAQLTLTLLRIGERNYAPIPPPPGGNDPLPMDAHPTAGEGLDKLLNVSPAEVDHAIQPSPQAKEEADGNLREKKKPKPHMKDRMLGGAKHIARGLVNSVRGADRAAAHVNFSQSAKYRAGVVRTGPLPAKCTGPVRFPARRDGKRGYAVIRYGEAREVDEAVLGWVSGEEGDKMDWSIDIGDIQEIQKIGGLGWKSKILVGWAMDGEITDGLLIRDKAGTEYHLTAISFRDELFNRLVAIGGQMWESW</sequence>
<reference evidence="3" key="1">
    <citation type="journal article" date="2023" name="Mol. Phylogenet. Evol.">
        <title>Genome-scale phylogeny and comparative genomics of the fungal order Sordariales.</title>
        <authorList>
            <person name="Hensen N."/>
            <person name="Bonometti L."/>
            <person name="Westerberg I."/>
            <person name="Brannstrom I.O."/>
            <person name="Guillou S."/>
            <person name="Cros-Aarteil S."/>
            <person name="Calhoun S."/>
            <person name="Haridas S."/>
            <person name="Kuo A."/>
            <person name="Mondo S."/>
            <person name="Pangilinan J."/>
            <person name="Riley R."/>
            <person name="LaButti K."/>
            <person name="Andreopoulos B."/>
            <person name="Lipzen A."/>
            <person name="Chen C."/>
            <person name="Yan M."/>
            <person name="Daum C."/>
            <person name="Ng V."/>
            <person name="Clum A."/>
            <person name="Steindorff A."/>
            <person name="Ohm R.A."/>
            <person name="Martin F."/>
            <person name="Silar P."/>
            <person name="Natvig D.O."/>
            <person name="Lalanne C."/>
            <person name="Gautier V."/>
            <person name="Ament-Velasquez S.L."/>
            <person name="Kruys A."/>
            <person name="Hutchinson M.I."/>
            <person name="Powell A.J."/>
            <person name="Barry K."/>
            <person name="Miller A.N."/>
            <person name="Grigoriev I.V."/>
            <person name="Debuchy R."/>
            <person name="Gladieux P."/>
            <person name="Hiltunen Thoren M."/>
            <person name="Johannesson H."/>
        </authorList>
    </citation>
    <scope>NUCLEOTIDE SEQUENCE</scope>
    <source>
        <strain evidence="3">PSN293</strain>
    </source>
</reference>
<evidence type="ECO:0000256" key="2">
    <source>
        <dbReference type="SAM" id="Phobius"/>
    </source>
</evidence>
<evidence type="ECO:0000313" key="3">
    <source>
        <dbReference type="EMBL" id="KAK4210394.1"/>
    </source>
</evidence>
<keyword evidence="4" id="KW-1185">Reference proteome</keyword>
<reference evidence="3" key="2">
    <citation type="submission" date="2023-05" db="EMBL/GenBank/DDBJ databases">
        <authorList>
            <consortium name="Lawrence Berkeley National Laboratory"/>
            <person name="Steindorff A."/>
            <person name="Hensen N."/>
            <person name="Bonometti L."/>
            <person name="Westerberg I."/>
            <person name="Brannstrom I.O."/>
            <person name="Guillou S."/>
            <person name="Cros-Aarteil S."/>
            <person name="Calhoun S."/>
            <person name="Haridas S."/>
            <person name="Kuo A."/>
            <person name="Mondo S."/>
            <person name="Pangilinan J."/>
            <person name="Riley R."/>
            <person name="Labutti K."/>
            <person name="Andreopoulos B."/>
            <person name="Lipzen A."/>
            <person name="Chen C."/>
            <person name="Yanf M."/>
            <person name="Daum C."/>
            <person name="Ng V."/>
            <person name="Clum A."/>
            <person name="Ohm R."/>
            <person name="Martin F."/>
            <person name="Silar P."/>
            <person name="Natvig D."/>
            <person name="Lalanne C."/>
            <person name="Gautier V."/>
            <person name="Ament-Velasquez S.L."/>
            <person name="Kruys A."/>
            <person name="Hutchinson M.I."/>
            <person name="Powell A.J."/>
            <person name="Barry K."/>
            <person name="Miller A.N."/>
            <person name="Grigoriev I.V."/>
            <person name="Debuchy R."/>
            <person name="Gladieux P."/>
            <person name="Thoren M.H."/>
            <person name="Johannesson H."/>
        </authorList>
    </citation>
    <scope>NUCLEOTIDE SEQUENCE</scope>
    <source>
        <strain evidence="3">PSN293</strain>
    </source>
</reference>
<dbReference type="EMBL" id="MU858176">
    <property type="protein sequence ID" value="KAK4210394.1"/>
    <property type="molecule type" value="Genomic_DNA"/>
</dbReference>
<dbReference type="InterPro" id="IPR021709">
    <property type="entry name" value="DUF3292"/>
</dbReference>
<keyword evidence="2" id="KW-1133">Transmembrane helix</keyword>
<feature type="compositionally biased region" description="Low complexity" evidence="1">
    <location>
        <begin position="18"/>
        <end position="33"/>
    </location>
</feature>
<protein>
    <submittedName>
        <fullName evidence="3">Uncharacterized protein</fullName>
    </submittedName>
</protein>
<feature type="compositionally biased region" description="Polar residues" evidence="1">
    <location>
        <begin position="1"/>
        <end position="11"/>
    </location>
</feature>
<keyword evidence="2" id="KW-0472">Membrane</keyword>